<proteinExistence type="predicted"/>
<name>A0A4Y2EV02_ARAVE</name>
<gene>
    <name evidence="1" type="ORF">AVEN_45657_1</name>
</gene>
<dbReference type="EMBL" id="BGPR01000691">
    <property type="protein sequence ID" value="GBM31744.1"/>
    <property type="molecule type" value="Genomic_DNA"/>
</dbReference>
<evidence type="ECO:0008006" key="3">
    <source>
        <dbReference type="Google" id="ProtNLM"/>
    </source>
</evidence>
<keyword evidence="2" id="KW-1185">Reference proteome</keyword>
<evidence type="ECO:0000313" key="2">
    <source>
        <dbReference type="Proteomes" id="UP000499080"/>
    </source>
</evidence>
<reference evidence="1 2" key="1">
    <citation type="journal article" date="2019" name="Sci. Rep.">
        <title>Orb-weaving spider Araneus ventricosus genome elucidates the spidroin gene catalogue.</title>
        <authorList>
            <person name="Kono N."/>
            <person name="Nakamura H."/>
            <person name="Ohtoshi R."/>
            <person name="Moran D.A.P."/>
            <person name="Shinohara A."/>
            <person name="Yoshida Y."/>
            <person name="Fujiwara M."/>
            <person name="Mori M."/>
            <person name="Tomita M."/>
            <person name="Arakawa K."/>
        </authorList>
    </citation>
    <scope>NUCLEOTIDE SEQUENCE [LARGE SCALE GENOMIC DNA]</scope>
</reference>
<dbReference type="PANTHER" id="PTHR47331">
    <property type="entry name" value="PHD-TYPE DOMAIN-CONTAINING PROTEIN"/>
    <property type="match status" value="1"/>
</dbReference>
<dbReference type="GO" id="GO:0071897">
    <property type="term" value="P:DNA biosynthetic process"/>
    <property type="evidence" value="ECO:0007669"/>
    <property type="project" value="UniProtKB-ARBA"/>
</dbReference>
<protein>
    <recommendedName>
        <fullName evidence="3">Reverse transcriptase domain-containing protein</fullName>
    </recommendedName>
</protein>
<dbReference type="AlphaFoldDB" id="A0A4Y2EV02"/>
<organism evidence="1 2">
    <name type="scientific">Araneus ventricosus</name>
    <name type="common">Orbweaver spider</name>
    <name type="synonym">Epeira ventricosa</name>
    <dbReference type="NCBI Taxonomy" id="182803"/>
    <lineage>
        <taxon>Eukaryota</taxon>
        <taxon>Metazoa</taxon>
        <taxon>Ecdysozoa</taxon>
        <taxon>Arthropoda</taxon>
        <taxon>Chelicerata</taxon>
        <taxon>Arachnida</taxon>
        <taxon>Araneae</taxon>
        <taxon>Araneomorphae</taxon>
        <taxon>Entelegynae</taxon>
        <taxon>Araneoidea</taxon>
        <taxon>Araneidae</taxon>
        <taxon>Araneus</taxon>
    </lineage>
</organism>
<dbReference type="InterPro" id="IPR043502">
    <property type="entry name" value="DNA/RNA_pol_sf"/>
</dbReference>
<dbReference type="Proteomes" id="UP000499080">
    <property type="component" value="Unassembled WGS sequence"/>
</dbReference>
<sequence length="200" mass="22616">MEKVNDVKSASFLCFYLPHHGVFQPEKTTKLRVVFNASSPTTSGSSLNDHLLKGIVKEDIFEIMTRFRKHKFAFTVVIQKMYCQILIDPAQRDLLRIIWKDREDADPVEFRLKKVTYGTASAPFLAIRTLKQLALDESSRCILASDVILQDMYMDDIVSGASGDLDTAKKLQSQLCIIKNGFCASKLHQTKPINHSCTIC</sequence>
<dbReference type="OrthoDB" id="6431549at2759"/>
<dbReference type="SUPFAM" id="SSF56672">
    <property type="entry name" value="DNA/RNA polymerases"/>
    <property type="match status" value="1"/>
</dbReference>
<evidence type="ECO:0000313" key="1">
    <source>
        <dbReference type="EMBL" id="GBM31744.1"/>
    </source>
</evidence>
<accession>A0A4Y2EV02</accession>
<comment type="caution">
    <text evidence="1">The sequence shown here is derived from an EMBL/GenBank/DDBJ whole genome shotgun (WGS) entry which is preliminary data.</text>
</comment>